<dbReference type="Proteomes" id="UP000805704">
    <property type="component" value="Chromosome 19"/>
</dbReference>
<dbReference type="EMBL" id="CM024807">
    <property type="protein sequence ID" value="KAG8008568.1"/>
    <property type="molecule type" value="Genomic_DNA"/>
</dbReference>
<keyword evidence="2" id="KW-1185">Reference proteome</keyword>
<organism evidence="1 2">
    <name type="scientific">Nibea albiflora</name>
    <name type="common">Yellow drum</name>
    <name type="synonym">Corvina albiflora</name>
    <dbReference type="NCBI Taxonomy" id="240163"/>
    <lineage>
        <taxon>Eukaryota</taxon>
        <taxon>Metazoa</taxon>
        <taxon>Chordata</taxon>
        <taxon>Craniata</taxon>
        <taxon>Vertebrata</taxon>
        <taxon>Euteleostomi</taxon>
        <taxon>Actinopterygii</taxon>
        <taxon>Neopterygii</taxon>
        <taxon>Teleostei</taxon>
        <taxon>Neoteleostei</taxon>
        <taxon>Acanthomorphata</taxon>
        <taxon>Eupercaria</taxon>
        <taxon>Sciaenidae</taxon>
        <taxon>Nibea</taxon>
    </lineage>
</organism>
<proteinExistence type="predicted"/>
<name>A0ACB7F3F1_NIBAL</name>
<sequence>MASSLPALLLLLCSLGVAQATLSLYGLRAVDLNGDTFTETDCYVKLFYDSGCVHMTSVKDDDNNPSWNEEFIYLEAEQSRTLSVEAWDEDLIYDDKLGSCQYFLKQGTHNISCYLAEGGTLYLSYTLA</sequence>
<comment type="caution">
    <text evidence="1">The sequence shown here is derived from an EMBL/GenBank/DDBJ whole genome shotgun (WGS) entry which is preliminary data.</text>
</comment>
<gene>
    <name evidence="1" type="primary">PRF1.3</name>
    <name evidence="1" type="ORF">GBF38_019785</name>
</gene>
<evidence type="ECO:0000313" key="1">
    <source>
        <dbReference type="EMBL" id="KAG8008568.1"/>
    </source>
</evidence>
<accession>A0ACB7F3F1</accession>
<protein>
    <submittedName>
        <fullName evidence="1">Perforin-1</fullName>
    </submittedName>
</protein>
<evidence type="ECO:0000313" key="2">
    <source>
        <dbReference type="Proteomes" id="UP000805704"/>
    </source>
</evidence>
<reference evidence="1" key="1">
    <citation type="submission" date="2020-04" db="EMBL/GenBank/DDBJ databases">
        <title>A chromosome-scale assembly and high-density genetic map of the yellow drum (Nibea albiflora) genome.</title>
        <authorList>
            <person name="Xu D."/>
            <person name="Zhang W."/>
            <person name="Chen R."/>
            <person name="Tan P."/>
            <person name="Wang L."/>
            <person name="Song H."/>
            <person name="Tian L."/>
            <person name="Zhu Q."/>
            <person name="Wang B."/>
        </authorList>
    </citation>
    <scope>NUCLEOTIDE SEQUENCE</scope>
    <source>
        <strain evidence="1">ZJHYS-2018</strain>
    </source>
</reference>